<keyword evidence="3" id="KW-1185">Reference proteome</keyword>
<dbReference type="EMBL" id="BTSY01000003">
    <property type="protein sequence ID" value="GMT19169.1"/>
    <property type="molecule type" value="Genomic_DNA"/>
</dbReference>
<comment type="caution">
    <text evidence="2">The sequence shown here is derived from an EMBL/GenBank/DDBJ whole genome shotgun (WGS) entry which is preliminary data.</text>
</comment>
<feature type="region of interest" description="Disordered" evidence="1">
    <location>
        <begin position="1"/>
        <end position="28"/>
    </location>
</feature>
<proteinExistence type="predicted"/>
<dbReference type="Proteomes" id="UP001432322">
    <property type="component" value="Unassembled WGS sequence"/>
</dbReference>
<feature type="non-terminal residue" evidence="2">
    <location>
        <position position="1"/>
    </location>
</feature>
<dbReference type="AlphaFoldDB" id="A0AAV5VLB1"/>
<gene>
    <name evidence="2" type="ORF">PFISCL1PPCAC_10466</name>
</gene>
<evidence type="ECO:0000256" key="1">
    <source>
        <dbReference type="SAM" id="MobiDB-lite"/>
    </source>
</evidence>
<evidence type="ECO:0000313" key="3">
    <source>
        <dbReference type="Proteomes" id="UP001432322"/>
    </source>
</evidence>
<organism evidence="2 3">
    <name type="scientific">Pristionchus fissidentatus</name>
    <dbReference type="NCBI Taxonomy" id="1538716"/>
    <lineage>
        <taxon>Eukaryota</taxon>
        <taxon>Metazoa</taxon>
        <taxon>Ecdysozoa</taxon>
        <taxon>Nematoda</taxon>
        <taxon>Chromadorea</taxon>
        <taxon>Rhabditida</taxon>
        <taxon>Rhabditina</taxon>
        <taxon>Diplogasteromorpha</taxon>
        <taxon>Diplogasteroidea</taxon>
        <taxon>Neodiplogasteridae</taxon>
        <taxon>Pristionchus</taxon>
    </lineage>
</organism>
<reference evidence="2" key="1">
    <citation type="submission" date="2023-10" db="EMBL/GenBank/DDBJ databases">
        <title>Genome assembly of Pristionchus species.</title>
        <authorList>
            <person name="Yoshida K."/>
            <person name="Sommer R.J."/>
        </authorList>
    </citation>
    <scope>NUCLEOTIDE SEQUENCE</scope>
    <source>
        <strain evidence="2">RS5133</strain>
    </source>
</reference>
<accession>A0AAV5VLB1</accession>
<name>A0AAV5VLB1_9BILA</name>
<evidence type="ECO:0000313" key="2">
    <source>
        <dbReference type="EMBL" id="GMT19169.1"/>
    </source>
</evidence>
<protein>
    <submittedName>
        <fullName evidence="2">Uncharacterized protein</fullName>
    </submittedName>
</protein>
<feature type="non-terminal residue" evidence="2">
    <location>
        <position position="104"/>
    </location>
</feature>
<sequence length="104" mass="11140">FPSMPPSATHKNDNKKKKGKGPQTAAAAVCPVQTVQPQVQQKMVDDETPPLVLPSKIEREPVKMPTTASVNPIRIVPSTKPSIQVCRGQLAKPQPVHNTGVVST</sequence>